<dbReference type="InterPro" id="IPR018480">
    <property type="entry name" value="PNAcMuramoyl-5peptid_Trfase_CS"/>
</dbReference>
<evidence type="ECO:0000256" key="2">
    <source>
        <dbReference type="ARBA" id="ARBA00022475"/>
    </source>
</evidence>
<dbReference type="Proteomes" id="UP000319499">
    <property type="component" value="Unassembled WGS sequence"/>
</dbReference>
<dbReference type="Pfam" id="PF00953">
    <property type="entry name" value="Glycos_transf_4"/>
    <property type="match status" value="1"/>
</dbReference>
<comment type="caution">
    <text evidence="9">The sequence shown here is derived from an EMBL/GenBank/DDBJ whole genome shotgun (WGS) entry which is preliminary data.</text>
</comment>
<evidence type="ECO:0000256" key="4">
    <source>
        <dbReference type="ARBA" id="ARBA00022692"/>
    </source>
</evidence>
<keyword evidence="3 9" id="KW-0808">Transferase</keyword>
<feature type="transmembrane region" description="Helical" evidence="8">
    <location>
        <begin position="345"/>
        <end position="365"/>
    </location>
</feature>
<keyword evidence="7" id="KW-0479">Metal-binding</keyword>
<comment type="cofactor">
    <cofactor evidence="7">
        <name>Mg(2+)</name>
        <dbReference type="ChEBI" id="CHEBI:18420"/>
    </cofactor>
</comment>
<evidence type="ECO:0000256" key="1">
    <source>
        <dbReference type="ARBA" id="ARBA00004651"/>
    </source>
</evidence>
<feature type="transmembrane region" description="Helical" evidence="8">
    <location>
        <begin position="148"/>
        <end position="170"/>
    </location>
</feature>
<keyword evidence="6 8" id="KW-0472">Membrane</keyword>
<dbReference type="PANTHER" id="PTHR22926">
    <property type="entry name" value="PHOSPHO-N-ACETYLMURAMOYL-PENTAPEPTIDE-TRANSFERASE"/>
    <property type="match status" value="1"/>
</dbReference>
<dbReference type="GO" id="GO:0071555">
    <property type="term" value="P:cell wall organization"/>
    <property type="evidence" value="ECO:0007669"/>
    <property type="project" value="TreeGrafter"/>
</dbReference>
<dbReference type="GO" id="GO:0016780">
    <property type="term" value="F:phosphotransferase activity, for other substituted phosphate groups"/>
    <property type="evidence" value="ECO:0007669"/>
    <property type="project" value="InterPro"/>
</dbReference>
<evidence type="ECO:0000256" key="6">
    <source>
        <dbReference type="ARBA" id="ARBA00023136"/>
    </source>
</evidence>
<feature type="transmembrane region" description="Helical" evidence="8">
    <location>
        <begin position="272"/>
        <end position="295"/>
    </location>
</feature>
<comment type="subcellular location">
    <subcellularLocation>
        <location evidence="1">Cell membrane</location>
        <topology evidence="1">Multi-pass membrane protein</topology>
    </subcellularLocation>
</comment>
<name>A0A563D9L9_9FLAO</name>
<evidence type="ECO:0000256" key="8">
    <source>
        <dbReference type="SAM" id="Phobius"/>
    </source>
</evidence>
<keyword evidence="10" id="KW-1185">Reference proteome</keyword>
<feature type="transmembrane region" description="Helical" evidence="8">
    <location>
        <begin position="87"/>
        <end position="106"/>
    </location>
</feature>
<reference evidence="9 10" key="1">
    <citation type="submission" date="2019-02" db="EMBL/GenBank/DDBJ databases">
        <title>Apibacter muscae sp. nov.: a novel member of the house fly microbiota.</title>
        <authorList>
            <person name="Park R."/>
        </authorList>
    </citation>
    <scope>NUCLEOTIDE SEQUENCE [LARGE SCALE GENOMIC DNA]</scope>
    <source>
        <strain evidence="9 10">AL1</strain>
    </source>
</reference>
<protein>
    <submittedName>
        <fullName evidence="9">Undecaprenyl/decaprenyl-phosphate alpha-N-acetylglucosaminyl 1-phosphate transferase</fullName>
    </submittedName>
</protein>
<feature type="binding site" evidence="7">
    <location>
        <position position="233"/>
    </location>
    <ligand>
        <name>Mg(2+)</name>
        <dbReference type="ChEBI" id="CHEBI:18420"/>
    </ligand>
</feature>
<evidence type="ECO:0000313" key="9">
    <source>
        <dbReference type="EMBL" id="TWP26759.1"/>
    </source>
</evidence>
<dbReference type="RefSeq" id="WP_146293272.1">
    <property type="nucleotide sequence ID" value="NZ_SELH01000025.1"/>
</dbReference>
<dbReference type="CDD" id="cd06853">
    <property type="entry name" value="GT_WecA_like"/>
    <property type="match status" value="1"/>
</dbReference>
<accession>A0A563D9L9</accession>
<feature type="transmembrane region" description="Helical" evidence="8">
    <location>
        <begin position="18"/>
        <end position="37"/>
    </location>
</feature>
<keyword evidence="4 8" id="KW-0812">Transmembrane</keyword>
<evidence type="ECO:0000256" key="3">
    <source>
        <dbReference type="ARBA" id="ARBA00022679"/>
    </source>
</evidence>
<feature type="transmembrane region" description="Helical" evidence="8">
    <location>
        <begin position="63"/>
        <end position="81"/>
    </location>
</feature>
<dbReference type="GO" id="GO:0044038">
    <property type="term" value="P:cell wall macromolecule biosynthetic process"/>
    <property type="evidence" value="ECO:0007669"/>
    <property type="project" value="TreeGrafter"/>
</dbReference>
<feature type="transmembrane region" description="Helical" evidence="8">
    <location>
        <begin position="177"/>
        <end position="196"/>
    </location>
</feature>
<evidence type="ECO:0000256" key="5">
    <source>
        <dbReference type="ARBA" id="ARBA00022989"/>
    </source>
</evidence>
<evidence type="ECO:0000256" key="7">
    <source>
        <dbReference type="PIRSR" id="PIRSR600715-1"/>
    </source>
</evidence>
<proteinExistence type="predicted"/>
<dbReference type="PANTHER" id="PTHR22926:SF3">
    <property type="entry name" value="UNDECAPRENYL-PHOSPHATE ALPHA-N-ACETYLGLUCOSAMINYL 1-PHOSPHATE TRANSFERASE"/>
    <property type="match status" value="1"/>
</dbReference>
<dbReference type="OrthoDB" id="9783652at2"/>
<dbReference type="GO" id="GO:0005886">
    <property type="term" value="C:plasma membrane"/>
    <property type="evidence" value="ECO:0007669"/>
    <property type="project" value="UniProtKB-SubCell"/>
</dbReference>
<feature type="binding site" evidence="7">
    <location>
        <position position="169"/>
    </location>
    <ligand>
        <name>Mg(2+)</name>
        <dbReference type="ChEBI" id="CHEBI:18420"/>
    </ligand>
</feature>
<dbReference type="AlphaFoldDB" id="A0A563D9L9"/>
<feature type="transmembrane region" description="Helical" evidence="8">
    <location>
        <begin position="118"/>
        <end position="136"/>
    </location>
</feature>
<dbReference type="GO" id="GO:0009103">
    <property type="term" value="P:lipopolysaccharide biosynthetic process"/>
    <property type="evidence" value="ECO:0007669"/>
    <property type="project" value="TreeGrafter"/>
</dbReference>
<sequence length="373" mass="42305">MEEFDIRHIKYLFGINSFYLRCVIGFLGTFFLTYISVPKIIRVSYKKNLMVTPGQRSSHIRKTPNLGGIAIFYSIVVMASICAYELFTSYIFLFAAIVILFFIGLMDDILVVAPNKKFYAQIITAIMISVGSNVRIGHFFGIMGINLIPYWLSIIFTVFVFIFLINAFNLIDGIDGLASGIAILACCAFIFTFWRLSTNINYAMIVLALTIIGSLLAFLKFNFSVKYKIFMGDTGSMIVGFLLSFMAVKFLNLFLLKNAEGGPMYNLQSAPAIAMAILIIPIIDTLCVFLIRLYYRTPPFKADKNHMHHRYLKLGLTHKQVSMILVIENAFIIIVAYFLRHLNVNILLVIILFLGFVFSFLPLILKKDSKNYG</sequence>
<feature type="transmembrane region" description="Helical" evidence="8">
    <location>
        <begin position="316"/>
        <end position="339"/>
    </location>
</feature>
<dbReference type="EMBL" id="SELH01000025">
    <property type="protein sequence ID" value="TWP26759.1"/>
    <property type="molecule type" value="Genomic_DNA"/>
</dbReference>
<gene>
    <name evidence="9" type="ORF">ETU09_09360</name>
</gene>
<dbReference type="GO" id="GO:0046872">
    <property type="term" value="F:metal ion binding"/>
    <property type="evidence" value="ECO:0007669"/>
    <property type="project" value="UniProtKB-KW"/>
</dbReference>
<feature type="transmembrane region" description="Helical" evidence="8">
    <location>
        <begin position="235"/>
        <end position="256"/>
    </location>
</feature>
<dbReference type="PROSITE" id="PS01348">
    <property type="entry name" value="MRAY_2"/>
    <property type="match status" value="1"/>
</dbReference>
<feature type="transmembrane region" description="Helical" evidence="8">
    <location>
        <begin position="202"/>
        <end position="223"/>
    </location>
</feature>
<organism evidence="9 10">
    <name type="scientific">Apibacter muscae</name>
    <dbReference type="NCBI Taxonomy" id="2509004"/>
    <lineage>
        <taxon>Bacteria</taxon>
        <taxon>Pseudomonadati</taxon>
        <taxon>Bacteroidota</taxon>
        <taxon>Flavobacteriia</taxon>
        <taxon>Flavobacteriales</taxon>
        <taxon>Weeksellaceae</taxon>
        <taxon>Apibacter</taxon>
    </lineage>
</organism>
<dbReference type="InterPro" id="IPR000715">
    <property type="entry name" value="Glycosyl_transferase_4"/>
</dbReference>
<keyword evidence="5 8" id="KW-1133">Transmembrane helix</keyword>
<evidence type="ECO:0000313" key="10">
    <source>
        <dbReference type="Proteomes" id="UP000319499"/>
    </source>
</evidence>
<keyword evidence="2" id="KW-1003">Cell membrane</keyword>
<keyword evidence="7" id="KW-0460">Magnesium</keyword>